<accession>A0A165CA57</accession>
<dbReference type="EMBL" id="KV426346">
    <property type="protein sequence ID" value="KZV82101.1"/>
    <property type="molecule type" value="Genomic_DNA"/>
</dbReference>
<dbReference type="InParanoid" id="A0A165CA57"/>
<protein>
    <submittedName>
        <fullName evidence="1">Uncharacterized protein</fullName>
    </submittedName>
</protein>
<name>A0A165CA57_EXIGL</name>
<reference evidence="1 2" key="1">
    <citation type="journal article" date="2016" name="Mol. Biol. Evol.">
        <title>Comparative Genomics of Early-Diverging Mushroom-Forming Fungi Provides Insights into the Origins of Lignocellulose Decay Capabilities.</title>
        <authorList>
            <person name="Nagy L.G."/>
            <person name="Riley R."/>
            <person name="Tritt A."/>
            <person name="Adam C."/>
            <person name="Daum C."/>
            <person name="Floudas D."/>
            <person name="Sun H."/>
            <person name="Yadav J.S."/>
            <person name="Pangilinan J."/>
            <person name="Larsson K.H."/>
            <person name="Matsuura K."/>
            <person name="Barry K."/>
            <person name="Labutti K."/>
            <person name="Kuo R."/>
            <person name="Ohm R.A."/>
            <person name="Bhattacharya S.S."/>
            <person name="Shirouzu T."/>
            <person name="Yoshinaga Y."/>
            <person name="Martin F.M."/>
            <person name="Grigoriev I.V."/>
            <person name="Hibbett D.S."/>
        </authorList>
    </citation>
    <scope>NUCLEOTIDE SEQUENCE [LARGE SCALE GENOMIC DNA]</scope>
    <source>
        <strain evidence="1 2">HHB12029</strain>
    </source>
</reference>
<dbReference type="Proteomes" id="UP000077266">
    <property type="component" value="Unassembled WGS sequence"/>
</dbReference>
<feature type="non-terminal residue" evidence="1">
    <location>
        <position position="189"/>
    </location>
</feature>
<evidence type="ECO:0000313" key="1">
    <source>
        <dbReference type="EMBL" id="KZV82101.1"/>
    </source>
</evidence>
<proteinExistence type="predicted"/>
<sequence>LSRTGNMGGGAPSQVRLSHQLFGCTWSSLSSRQKADVRRLEEHSHTWVNRRGVRAVFSTSCHKTLKIPRTQPTRPCEACSRLRNSKAFKVAINRPLPDDENLKFTPEWSRSPELGLIYARYAGVRDLVESVSNPDSPGHMLLQYAQGVASGQYKSQDVMLGAIQAFLEKARRQELGLKNTGMKYPVEFD</sequence>
<gene>
    <name evidence="1" type="ORF">EXIGLDRAFT_567144</name>
</gene>
<dbReference type="OrthoDB" id="3268677at2759"/>
<dbReference type="STRING" id="1314781.A0A165CA57"/>
<evidence type="ECO:0000313" key="2">
    <source>
        <dbReference type="Proteomes" id="UP000077266"/>
    </source>
</evidence>
<dbReference type="AlphaFoldDB" id="A0A165CA57"/>
<feature type="non-terminal residue" evidence="1">
    <location>
        <position position="1"/>
    </location>
</feature>
<organism evidence="1 2">
    <name type="scientific">Exidia glandulosa HHB12029</name>
    <dbReference type="NCBI Taxonomy" id="1314781"/>
    <lineage>
        <taxon>Eukaryota</taxon>
        <taxon>Fungi</taxon>
        <taxon>Dikarya</taxon>
        <taxon>Basidiomycota</taxon>
        <taxon>Agaricomycotina</taxon>
        <taxon>Agaricomycetes</taxon>
        <taxon>Auriculariales</taxon>
        <taxon>Exidiaceae</taxon>
        <taxon>Exidia</taxon>
    </lineage>
</organism>
<keyword evidence="2" id="KW-1185">Reference proteome</keyword>